<feature type="compositionally biased region" description="Low complexity" evidence="1">
    <location>
        <begin position="169"/>
        <end position="185"/>
    </location>
</feature>
<evidence type="ECO:0000256" key="1">
    <source>
        <dbReference type="SAM" id="MobiDB-lite"/>
    </source>
</evidence>
<sequence length="249" mass="27007">MDGSFRARVKQRVTTEVEVKGKTVSVAEQMWNSMVHTIIDAAKETLGVVSRASRIHIGHRESWWLSDEVQIKVKVKQTGLRELILMRGGDQANIFAAEERYKEAKREAKKDGSYKERKSYHDDVSSSNSSSRHLHSTSTGQRQSTTVNAAGHRSTPTDHGGDQRSTTVAGGEPPLTAAGPPLTTTGPSVNGGWWAGQSWAWAGSGSGLGRVWAGSATCAHVCPRGIHVDADVDNMQRVGVEPGTYWIDS</sequence>
<proteinExistence type="predicted"/>
<evidence type="ECO:0000313" key="2">
    <source>
        <dbReference type="EMBL" id="GEU32247.1"/>
    </source>
</evidence>
<gene>
    <name evidence="2" type="ORF">Tci_004225</name>
</gene>
<accession>A0A6L2J6R8</accession>
<dbReference type="EMBL" id="BKCJ010000334">
    <property type="protein sequence ID" value="GEU32247.1"/>
    <property type="molecule type" value="Genomic_DNA"/>
</dbReference>
<dbReference type="AlphaFoldDB" id="A0A6L2J6R8"/>
<reference evidence="2" key="1">
    <citation type="journal article" date="2019" name="Sci. Rep.">
        <title>Draft genome of Tanacetum cinerariifolium, the natural source of mosquito coil.</title>
        <authorList>
            <person name="Yamashiro T."/>
            <person name="Shiraishi A."/>
            <person name="Satake H."/>
            <person name="Nakayama K."/>
        </authorList>
    </citation>
    <scope>NUCLEOTIDE SEQUENCE</scope>
</reference>
<name>A0A6L2J6R8_TANCI</name>
<feature type="compositionally biased region" description="Basic and acidic residues" evidence="1">
    <location>
        <begin position="105"/>
        <end position="124"/>
    </location>
</feature>
<feature type="region of interest" description="Disordered" evidence="1">
    <location>
        <begin position="105"/>
        <end position="185"/>
    </location>
</feature>
<protein>
    <submittedName>
        <fullName evidence="2">Cleavage/polyadenylation specificity factor, 25kDa subunit</fullName>
    </submittedName>
</protein>
<feature type="compositionally biased region" description="Polar residues" evidence="1">
    <location>
        <begin position="139"/>
        <end position="148"/>
    </location>
</feature>
<organism evidence="2">
    <name type="scientific">Tanacetum cinerariifolium</name>
    <name type="common">Dalmatian daisy</name>
    <name type="synonym">Chrysanthemum cinerariifolium</name>
    <dbReference type="NCBI Taxonomy" id="118510"/>
    <lineage>
        <taxon>Eukaryota</taxon>
        <taxon>Viridiplantae</taxon>
        <taxon>Streptophyta</taxon>
        <taxon>Embryophyta</taxon>
        <taxon>Tracheophyta</taxon>
        <taxon>Spermatophyta</taxon>
        <taxon>Magnoliopsida</taxon>
        <taxon>eudicotyledons</taxon>
        <taxon>Gunneridae</taxon>
        <taxon>Pentapetalae</taxon>
        <taxon>asterids</taxon>
        <taxon>campanulids</taxon>
        <taxon>Asterales</taxon>
        <taxon>Asteraceae</taxon>
        <taxon>Asteroideae</taxon>
        <taxon>Anthemideae</taxon>
        <taxon>Anthemidinae</taxon>
        <taxon>Tanacetum</taxon>
    </lineage>
</organism>
<comment type="caution">
    <text evidence="2">The sequence shown here is derived from an EMBL/GenBank/DDBJ whole genome shotgun (WGS) entry which is preliminary data.</text>
</comment>